<keyword evidence="2" id="KW-0067">ATP-binding</keyword>
<sequence>MSDSRRIIVSIDFGTTFSGLAWAETSRADPYVIDKWPTHASSTTSPKVPTELRTVASGFQWGFQIPKTAKRNKYFKLKLDDPTSNSADAHPPEELTQLYLSYLYKHLISFLRERLSSSVVDSTPMDFVLTVPAIWSNSAKQKTETAAVRAGFKAARGRKIHLVSEPEAAAIYTLNNLGQSRLNVGGTFVVCDAGGGTVDLISYKILQLTPSLQVREATEGTGAKCGSSMLNKRFRRYLKQKLGESYWTADRLVEANNAFEDYKKTFIPNGEPMSLRVELPNDPSRNIRRSRFRIPQDDMQKEVFEPIIKDVLGLVQEQISLAGTGVAAVLLVGGFGQSQYLKDRVSAAAGSSIRVLQPSNGWTAVVQGAAMIGLTRASPRLARVNISERVARKHYGTELITAFQPGIDDESKKFWYEKWRCDVVKRMIWFIEKGQSYPEDRPSNIECYIDFPVRSGMPAGTRIEIFHNSVDRSAPRYRNSNTKRVAQLDVDMDRVHLGRKLFSSKKKRMGGHWYFSFTFNIEATYESAWIRYTLTLKDKEHDAISVNYDQ</sequence>
<dbReference type="Gene3D" id="3.90.640.10">
    <property type="entry name" value="Actin, Chain A, domain 4"/>
    <property type="match status" value="1"/>
</dbReference>
<protein>
    <submittedName>
        <fullName evidence="3">Actin-like ATPase domain-containing protein</fullName>
    </submittedName>
</protein>
<name>A0A6A6ISD1_9PLEO</name>
<dbReference type="GeneID" id="54581821"/>
<dbReference type="Gene3D" id="3.30.420.40">
    <property type="match status" value="2"/>
</dbReference>
<dbReference type="PANTHER" id="PTHR14187">
    <property type="entry name" value="ALPHA KINASE/ELONGATION FACTOR 2 KINASE"/>
    <property type="match status" value="1"/>
</dbReference>
<dbReference type="EMBL" id="ML987192">
    <property type="protein sequence ID" value="KAF2252500.1"/>
    <property type="molecule type" value="Genomic_DNA"/>
</dbReference>
<evidence type="ECO:0000256" key="1">
    <source>
        <dbReference type="ARBA" id="ARBA00022741"/>
    </source>
</evidence>
<dbReference type="InterPro" id="IPR013126">
    <property type="entry name" value="Hsp_70_fam"/>
</dbReference>
<evidence type="ECO:0000313" key="4">
    <source>
        <dbReference type="Proteomes" id="UP000800094"/>
    </source>
</evidence>
<accession>A0A6A6ISD1</accession>
<dbReference type="PANTHER" id="PTHR14187:SF82">
    <property type="entry name" value="FAMILY CHAPERONE, PUTATIVE (AFU_ORTHOLOGUE AFUA_7G08575)-RELATED"/>
    <property type="match status" value="1"/>
</dbReference>
<dbReference type="OrthoDB" id="2963168at2759"/>
<reference evidence="3" key="1">
    <citation type="journal article" date="2020" name="Stud. Mycol.">
        <title>101 Dothideomycetes genomes: a test case for predicting lifestyles and emergence of pathogens.</title>
        <authorList>
            <person name="Haridas S."/>
            <person name="Albert R."/>
            <person name="Binder M."/>
            <person name="Bloem J."/>
            <person name="Labutti K."/>
            <person name="Salamov A."/>
            <person name="Andreopoulos B."/>
            <person name="Baker S."/>
            <person name="Barry K."/>
            <person name="Bills G."/>
            <person name="Bluhm B."/>
            <person name="Cannon C."/>
            <person name="Castanera R."/>
            <person name="Culley D."/>
            <person name="Daum C."/>
            <person name="Ezra D."/>
            <person name="Gonzalez J."/>
            <person name="Henrissat B."/>
            <person name="Kuo A."/>
            <person name="Liang C."/>
            <person name="Lipzen A."/>
            <person name="Lutzoni F."/>
            <person name="Magnuson J."/>
            <person name="Mondo S."/>
            <person name="Nolan M."/>
            <person name="Ohm R."/>
            <person name="Pangilinan J."/>
            <person name="Park H.-J."/>
            <person name="Ramirez L."/>
            <person name="Alfaro M."/>
            <person name="Sun H."/>
            <person name="Tritt A."/>
            <person name="Yoshinaga Y."/>
            <person name="Zwiers L.-H."/>
            <person name="Turgeon B."/>
            <person name="Goodwin S."/>
            <person name="Spatafora J."/>
            <person name="Crous P."/>
            <person name="Grigoriev I."/>
        </authorList>
    </citation>
    <scope>NUCLEOTIDE SEQUENCE</scope>
    <source>
        <strain evidence="3">CBS 122368</strain>
    </source>
</reference>
<gene>
    <name evidence="3" type="ORF">BU26DRAFT_517105</name>
</gene>
<organism evidence="3 4">
    <name type="scientific">Trematosphaeria pertusa</name>
    <dbReference type="NCBI Taxonomy" id="390896"/>
    <lineage>
        <taxon>Eukaryota</taxon>
        <taxon>Fungi</taxon>
        <taxon>Dikarya</taxon>
        <taxon>Ascomycota</taxon>
        <taxon>Pezizomycotina</taxon>
        <taxon>Dothideomycetes</taxon>
        <taxon>Pleosporomycetidae</taxon>
        <taxon>Pleosporales</taxon>
        <taxon>Massarineae</taxon>
        <taxon>Trematosphaeriaceae</taxon>
        <taxon>Trematosphaeria</taxon>
    </lineage>
</organism>
<dbReference type="AlphaFoldDB" id="A0A6A6ISD1"/>
<dbReference type="GO" id="GO:0005524">
    <property type="term" value="F:ATP binding"/>
    <property type="evidence" value="ECO:0007669"/>
    <property type="project" value="UniProtKB-KW"/>
</dbReference>
<dbReference type="RefSeq" id="XP_033687504.1">
    <property type="nucleotide sequence ID" value="XM_033828491.1"/>
</dbReference>
<proteinExistence type="predicted"/>
<dbReference type="PRINTS" id="PR00301">
    <property type="entry name" value="HEATSHOCK70"/>
</dbReference>
<dbReference type="Pfam" id="PF00012">
    <property type="entry name" value="HSP70"/>
    <property type="match status" value="1"/>
</dbReference>
<dbReference type="CDD" id="cd10170">
    <property type="entry name" value="ASKHA_NBD_HSP70"/>
    <property type="match status" value="1"/>
</dbReference>
<evidence type="ECO:0000313" key="3">
    <source>
        <dbReference type="EMBL" id="KAF2252500.1"/>
    </source>
</evidence>
<evidence type="ECO:0000256" key="2">
    <source>
        <dbReference type="ARBA" id="ARBA00022840"/>
    </source>
</evidence>
<keyword evidence="1" id="KW-0547">Nucleotide-binding</keyword>
<keyword evidence="4" id="KW-1185">Reference proteome</keyword>
<dbReference type="GO" id="GO:0140662">
    <property type="term" value="F:ATP-dependent protein folding chaperone"/>
    <property type="evidence" value="ECO:0007669"/>
    <property type="project" value="InterPro"/>
</dbReference>
<dbReference type="Proteomes" id="UP000800094">
    <property type="component" value="Unassembled WGS sequence"/>
</dbReference>
<dbReference type="InterPro" id="IPR043129">
    <property type="entry name" value="ATPase_NBD"/>
</dbReference>
<dbReference type="SUPFAM" id="SSF53067">
    <property type="entry name" value="Actin-like ATPase domain"/>
    <property type="match status" value="2"/>
</dbReference>